<dbReference type="EMBL" id="BMXI01000002">
    <property type="protein sequence ID" value="GHC43478.1"/>
    <property type="molecule type" value="Genomic_DNA"/>
</dbReference>
<reference evidence="7" key="2">
    <citation type="submission" date="2020-09" db="EMBL/GenBank/DDBJ databases">
        <authorList>
            <person name="Sun Q."/>
            <person name="Kim S."/>
        </authorList>
    </citation>
    <scope>NUCLEOTIDE SEQUENCE</scope>
    <source>
        <strain evidence="7">KCTC 12988</strain>
    </source>
</reference>
<dbReference type="SUPFAM" id="SSF52980">
    <property type="entry name" value="Restriction endonuclease-like"/>
    <property type="match status" value="1"/>
</dbReference>
<dbReference type="GO" id="GO:0016787">
    <property type="term" value="F:hydrolase activity"/>
    <property type="evidence" value="ECO:0007669"/>
    <property type="project" value="UniProtKB-KW"/>
</dbReference>
<reference evidence="7" key="1">
    <citation type="journal article" date="2014" name="Int. J. Syst. Evol. Microbiol.">
        <title>Complete genome sequence of Corynebacterium casei LMG S-19264T (=DSM 44701T), isolated from a smear-ripened cheese.</title>
        <authorList>
            <consortium name="US DOE Joint Genome Institute (JGI-PGF)"/>
            <person name="Walter F."/>
            <person name="Albersmeier A."/>
            <person name="Kalinowski J."/>
            <person name="Ruckert C."/>
        </authorList>
    </citation>
    <scope>NUCLEOTIDE SEQUENCE</scope>
    <source>
        <strain evidence="7">KCTC 12988</strain>
    </source>
</reference>
<evidence type="ECO:0000313" key="7">
    <source>
        <dbReference type="EMBL" id="GHC43478.1"/>
    </source>
</evidence>
<gene>
    <name evidence="7" type="primary">vsr</name>
    <name evidence="7" type="ORF">GCM10007100_05780</name>
</gene>
<evidence type="ECO:0000256" key="2">
    <source>
        <dbReference type="ARBA" id="ARBA00022759"/>
    </source>
</evidence>
<dbReference type="EC" id="3.1.-.-" evidence="6"/>
<keyword evidence="3 6" id="KW-0227">DNA damage</keyword>
<keyword evidence="2 6" id="KW-0255">Endonuclease</keyword>
<dbReference type="InterPro" id="IPR011335">
    <property type="entry name" value="Restrct_endonuc-II-like"/>
</dbReference>
<dbReference type="PIRSF" id="PIRSF018267">
    <property type="entry name" value="VSR_endonuc"/>
    <property type="match status" value="1"/>
</dbReference>
<dbReference type="NCBIfam" id="TIGR00632">
    <property type="entry name" value="vsr"/>
    <property type="match status" value="1"/>
</dbReference>
<keyword evidence="4 6" id="KW-0378">Hydrolase</keyword>
<comment type="caution">
    <text evidence="7">The sequence shown here is derived from an EMBL/GenBank/DDBJ whole genome shotgun (WGS) entry which is preliminary data.</text>
</comment>
<evidence type="ECO:0000256" key="1">
    <source>
        <dbReference type="ARBA" id="ARBA00022722"/>
    </source>
</evidence>
<evidence type="ECO:0000256" key="3">
    <source>
        <dbReference type="ARBA" id="ARBA00022763"/>
    </source>
</evidence>
<sequence length="170" mass="19671">MADLWDAEKRSWVMSRIRSRDTKPEIVVRSILHRLGYRFTINGPLNKSLPGKPDIVLPKWKTVVLVHGCFWHAHEGCKDFRIPKTRSEWWAEKLAKNKARDAKVKRQLREAGWQVITVWACEMKTVEKLAALVIRLGTEMASTEKKSSYRLPAETATRVAEEVKGYRVSK</sequence>
<protein>
    <recommendedName>
        <fullName evidence="6">Very short patch repair endonuclease</fullName>
        <ecNumber evidence="6">3.1.-.-</ecNumber>
    </recommendedName>
</protein>
<dbReference type="RefSeq" id="WP_189567187.1">
    <property type="nucleotide sequence ID" value="NZ_BMXI01000002.1"/>
</dbReference>
<dbReference type="AlphaFoldDB" id="A0A918TCZ9"/>
<dbReference type="Gene3D" id="3.40.960.10">
    <property type="entry name" value="VSR Endonuclease"/>
    <property type="match status" value="1"/>
</dbReference>
<evidence type="ECO:0000313" key="8">
    <source>
        <dbReference type="Proteomes" id="UP000644507"/>
    </source>
</evidence>
<evidence type="ECO:0000256" key="4">
    <source>
        <dbReference type="ARBA" id="ARBA00022801"/>
    </source>
</evidence>
<accession>A0A918TCZ9</accession>
<keyword evidence="1 6" id="KW-0540">Nuclease</keyword>
<keyword evidence="8" id="KW-1185">Reference proteome</keyword>
<dbReference type="Proteomes" id="UP000644507">
    <property type="component" value="Unassembled WGS sequence"/>
</dbReference>
<keyword evidence="5 6" id="KW-0234">DNA repair</keyword>
<evidence type="ECO:0000256" key="6">
    <source>
        <dbReference type="PIRNR" id="PIRNR018267"/>
    </source>
</evidence>
<name>A0A918TCZ9_9BACT</name>
<proteinExistence type="inferred from homology"/>
<dbReference type="GO" id="GO:0004519">
    <property type="term" value="F:endonuclease activity"/>
    <property type="evidence" value="ECO:0007669"/>
    <property type="project" value="UniProtKB-KW"/>
</dbReference>
<dbReference type="InterPro" id="IPR004603">
    <property type="entry name" value="DNA_mismatch_endonuc_vsr"/>
</dbReference>
<dbReference type="GO" id="GO:0006298">
    <property type="term" value="P:mismatch repair"/>
    <property type="evidence" value="ECO:0007669"/>
    <property type="project" value="UniProtKB-UniRule"/>
</dbReference>
<evidence type="ECO:0000256" key="5">
    <source>
        <dbReference type="ARBA" id="ARBA00023204"/>
    </source>
</evidence>
<dbReference type="CDD" id="cd00221">
    <property type="entry name" value="Vsr"/>
    <property type="match status" value="1"/>
</dbReference>
<organism evidence="7 8">
    <name type="scientific">Roseibacillus persicicus</name>
    <dbReference type="NCBI Taxonomy" id="454148"/>
    <lineage>
        <taxon>Bacteria</taxon>
        <taxon>Pseudomonadati</taxon>
        <taxon>Verrucomicrobiota</taxon>
        <taxon>Verrucomicrobiia</taxon>
        <taxon>Verrucomicrobiales</taxon>
        <taxon>Verrucomicrobiaceae</taxon>
        <taxon>Roseibacillus</taxon>
    </lineage>
</organism>
<comment type="similarity">
    <text evidence="6">Belongs to the vsr family.</text>
</comment>
<dbReference type="Pfam" id="PF03852">
    <property type="entry name" value="Vsr"/>
    <property type="match status" value="1"/>
</dbReference>
<comment type="function">
    <text evidence="6">May nick specific sequences that contain T:G mispairs resulting from m5C-deamination.</text>
</comment>